<organism evidence="6 7">
    <name type="scientific">Breznakiella homolactica</name>
    <dbReference type="NCBI Taxonomy" id="2798577"/>
    <lineage>
        <taxon>Bacteria</taxon>
        <taxon>Pseudomonadati</taxon>
        <taxon>Spirochaetota</taxon>
        <taxon>Spirochaetia</taxon>
        <taxon>Spirochaetales</taxon>
        <taxon>Breznakiellaceae</taxon>
        <taxon>Breznakiella</taxon>
    </lineage>
</organism>
<dbReference type="GO" id="GO:0005524">
    <property type="term" value="F:ATP binding"/>
    <property type="evidence" value="ECO:0007669"/>
    <property type="project" value="UniProtKB-KW"/>
</dbReference>
<dbReference type="GO" id="GO:0016887">
    <property type="term" value="F:ATP hydrolysis activity"/>
    <property type="evidence" value="ECO:0007669"/>
    <property type="project" value="InterPro"/>
</dbReference>
<reference evidence="6" key="1">
    <citation type="submission" date="2021-01" db="EMBL/GenBank/DDBJ databases">
        <title>Description of Breznakiella homolactica.</title>
        <authorList>
            <person name="Song Y."/>
            <person name="Brune A."/>
        </authorList>
    </citation>
    <scope>NUCLEOTIDE SEQUENCE</scope>
    <source>
        <strain evidence="6">RmG30</strain>
    </source>
</reference>
<dbReference type="Gene3D" id="3.40.50.300">
    <property type="entry name" value="P-loop containing nucleotide triphosphate hydrolases"/>
    <property type="match status" value="1"/>
</dbReference>
<evidence type="ECO:0000256" key="1">
    <source>
        <dbReference type="ARBA" id="ARBA00022741"/>
    </source>
</evidence>
<dbReference type="KEGG" id="bhc:JFL75_06070"/>
<evidence type="ECO:0000313" key="7">
    <source>
        <dbReference type="Proteomes" id="UP000595917"/>
    </source>
</evidence>
<keyword evidence="1" id="KW-0547">Nucleotide-binding</keyword>
<evidence type="ECO:0000256" key="3">
    <source>
        <dbReference type="ARBA" id="ARBA00061607"/>
    </source>
</evidence>
<dbReference type="PANTHER" id="PTHR42759">
    <property type="entry name" value="MOXR FAMILY PROTEIN"/>
    <property type="match status" value="1"/>
</dbReference>
<dbReference type="InterPro" id="IPR027417">
    <property type="entry name" value="P-loop_NTPase"/>
</dbReference>
<gene>
    <name evidence="6" type="ORF">JFL75_06070</name>
</gene>
<accession>A0A7T7XQA6</accession>
<dbReference type="InterPro" id="IPR041628">
    <property type="entry name" value="ChlI/MoxR_AAA_lid"/>
</dbReference>
<keyword evidence="7" id="KW-1185">Reference proteome</keyword>
<dbReference type="SUPFAM" id="SSF52540">
    <property type="entry name" value="P-loop containing nucleoside triphosphate hydrolases"/>
    <property type="match status" value="1"/>
</dbReference>
<dbReference type="Pfam" id="PF07726">
    <property type="entry name" value="AAA_3"/>
    <property type="match status" value="1"/>
</dbReference>
<feature type="domain" description="ChlI/MoxR AAA lid" evidence="5">
    <location>
        <begin position="243"/>
        <end position="314"/>
    </location>
</feature>
<dbReference type="InterPro" id="IPR011703">
    <property type="entry name" value="ATPase_AAA-3"/>
</dbReference>
<feature type="domain" description="ATPase AAA-3" evidence="4">
    <location>
        <begin position="45"/>
        <end position="175"/>
    </location>
</feature>
<dbReference type="RefSeq" id="WP_215627783.1">
    <property type="nucleotide sequence ID" value="NZ_CP067089.2"/>
</dbReference>
<name>A0A7T7XQA6_9SPIR</name>
<dbReference type="CDD" id="cd00009">
    <property type="entry name" value="AAA"/>
    <property type="match status" value="1"/>
</dbReference>
<evidence type="ECO:0000256" key="2">
    <source>
        <dbReference type="ARBA" id="ARBA00022840"/>
    </source>
</evidence>
<dbReference type="FunFam" id="3.40.50.300:FF:000640">
    <property type="entry name" value="MoxR family ATPase"/>
    <property type="match status" value="1"/>
</dbReference>
<evidence type="ECO:0000259" key="5">
    <source>
        <dbReference type="Pfam" id="PF17863"/>
    </source>
</evidence>
<dbReference type="PIRSF" id="PIRSF002849">
    <property type="entry name" value="AAA_ATPase_chaperone_MoxR_prd"/>
    <property type="match status" value="1"/>
</dbReference>
<dbReference type="InterPro" id="IPR050764">
    <property type="entry name" value="CbbQ/NirQ/NorQ/GpvN"/>
</dbReference>
<evidence type="ECO:0000259" key="4">
    <source>
        <dbReference type="Pfam" id="PF07726"/>
    </source>
</evidence>
<sequence>MEKTEYTIESAAAAIETIRQEIAKAFIGQQALVERLMISLLAGGHILVEGVPGLGKTLLVRSIARAIGGDSKRVQFTPDLMPSDITGNIMLNSATGDFVTKKGPVFTNLFIADEINRAPAKTQAALFEAMQEFQVSLDGTSHRLPNPFMVLATQNPYEHEGTYPLPDAQKDRFLMKVLAEYPSEDEEKEMVARVLSQGTGAELSVGDVSAVISTEAFRDIQNLAAGIRVDPSLIDYAVRLVNATRSVPSLQAGAGPRGSLALIRCARGVALIQGRDFVIPDDIKAVASPVLAHRLTLSAESELEGLTEVQIVETLVAKTEAPRT</sequence>
<dbReference type="Gene3D" id="1.10.8.80">
    <property type="entry name" value="Magnesium chelatase subunit I, C-Terminal domain"/>
    <property type="match status" value="1"/>
</dbReference>
<dbReference type="EMBL" id="CP067089">
    <property type="protein sequence ID" value="QQO10479.1"/>
    <property type="molecule type" value="Genomic_DNA"/>
</dbReference>
<dbReference type="PANTHER" id="PTHR42759:SF1">
    <property type="entry name" value="MAGNESIUM-CHELATASE SUBUNIT CHLD"/>
    <property type="match status" value="1"/>
</dbReference>
<proteinExistence type="inferred from homology"/>
<protein>
    <submittedName>
        <fullName evidence="6">MoxR family ATPase</fullName>
    </submittedName>
</protein>
<dbReference type="Pfam" id="PF17863">
    <property type="entry name" value="AAA_lid_2"/>
    <property type="match status" value="1"/>
</dbReference>
<keyword evidence="2" id="KW-0067">ATP-binding</keyword>
<comment type="similarity">
    <text evidence="3">Belongs to the MoxR family.</text>
</comment>
<evidence type="ECO:0000313" key="6">
    <source>
        <dbReference type="EMBL" id="QQO10479.1"/>
    </source>
</evidence>
<dbReference type="AlphaFoldDB" id="A0A7T7XQA6"/>
<dbReference type="Proteomes" id="UP000595917">
    <property type="component" value="Chromosome"/>
</dbReference>